<dbReference type="InterPro" id="IPR000228">
    <property type="entry name" value="RNA3'_term_phos_cyc"/>
</dbReference>
<dbReference type="GO" id="GO:0006396">
    <property type="term" value="P:RNA processing"/>
    <property type="evidence" value="ECO:0007669"/>
    <property type="project" value="InterPro"/>
</dbReference>
<dbReference type="PROSITE" id="PS01287">
    <property type="entry name" value="RTC"/>
    <property type="match status" value="1"/>
</dbReference>
<sequence length="319" mass="34613">MCNAQVKGAYPGSTRLEFIPGVLSQTQKRTFHADTQTAGCTILLAQVALPIALFLPPGDLITLILRGGTNVPMGPHIEYLTEVFRPWLNKFGADFDFTVLKRGYYPKGGGEIHLRIPPIKSLNSVEMLQLGDIKSISGWAYVAGSVPLSEAYNMAEVTKNTIHKKLTDNNIQVPSINIEAYREDREMAVGNGSGINVVCQLNSGSVFGGSGLGSNRRDSKSEPATEAAEQIINPILDGSCIDEHMQDQMVLLMALAHGRSRLLLGKQQLTLHTETAIKVAELMLGDRGFRCQVITNRDAGDSKQYILECNGCGLLNAAN</sequence>
<feature type="domain" description="RNA 3'-terminal phosphate cyclase" evidence="2">
    <location>
        <begin position="1"/>
        <end position="285"/>
    </location>
</feature>
<dbReference type="Gene3D" id="3.65.10.20">
    <property type="entry name" value="RNA 3'-terminal phosphate cyclase domain"/>
    <property type="match status" value="1"/>
</dbReference>
<dbReference type="PANTHER" id="PTHR11096:SF0">
    <property type="entry name" value="RNA 3'-TERMINAL PHOSPHATE CYCLASE"/>
    <property type="match status" value="1"/>
</dbReference>
<dbReference type="PANTHER" id="PTHR11096">
    <property type="entry name" value="RNA 3' TERMINAL PHOSPHATE CYCLASE"/>
    <property type="match status" value="1"/>
</dbReference>
<dbReference type="Proteomes" id="UP000786811">
    <property type="component" value="Unassembled WGS sequence"/>
</dbReference>
<dbReference type="InterPro" id="IPR020719">
    <property type="entry name" value="RNA3'_term_phos_cycl-like_CS"/>
</dbReference>
<gene>
    <name evidence="4" type="ORF">HICCMSTLAB_LOCUS11442</name>
</gene>
<dbReference type="Pfam" id="PF05189">
    <property type="entry name" value="RTC_insert"/>
    <property type="match status" value="1"/>
</dbReference>
<name>A0A8J2HQU5_COTCN</name>
<keyword evidence="5" id="KW-1185">Reference proteome</keyword>
<comment type="caution">
    <text evidence="4">The sequence shown here is derived from an EMBL/GenBank/DDBJ whole genome shotgun (WGS) entry which is preliminary data.</text>
</comment>
<accession>A0A8J2HQU5</accession>
<dbReference type="SUPFAM" id="SSF55205">
    <property type="entry name" value="EPT/RTPC-like"/>
    <property type="match status" value="1"/>
</dbReference>
<feature type="domain" description="RNA 3'-terminal phosphate cyclase insert" evidence="3">
    <location>
        <begin position="130"/>
        <end position="235"/>
    </location>
</feature>
<dbReference type="InterPro" id="IPR036553">
    <property type="entry name" value="RPTC_insert"/>
</dbReference>
<evidence type="ECO:0000259" key="2">
    <source>
        <dbReference type="Pfam" id="PF01137"/>
    </source>
</evidence>
<organism evidence="4 5">
    <name type="scientific">Cotesia congregata</name>
    <name type="common">Parasitoid wasp</name>
    <name type="synonym">Apanteles congregatus</name>
    <dbReference type="NCBI Taxonomy" id="51543"/>
    <lineage>
        <taxon>Eukaryota</taxon>
        <taxon>Metazoa</taxon>
        <taxon>Ecdysozoa</taxon>
        <taxon>Arthropoda</taxon>
        <taxon>Hexapoda</taxon>
        <taxon>Insecta</taxon>
        <taxon>Pterygota</taxon>
        <taxon>Neoptera</taxon>
        <taxon>Endopterygota</taxon>
        <taxon>Hymenoptera</taxon>
        <taxon>Apocrita</taxon>
        <taxon>Ichneumonoidea</taxon>
        <taxon>Braconidae</taxon>
        <taxon>Microgastrinae</taxon>
        <taxon>Cotesia</taxon>
    </lineage>
</organism>
<evidence type="ECO:0000313" key="4">
    <source>
        <dbReference type="EMBL" id="CAG5103303.1"/>
    </source>
</evidence>
<evidence type="ECO:0000259" key="3">
    <source>
        <dbReference type="Pfam" id="PF05189"/>
    </source>
</evidence>
<proteinExistence type="predicted"/>
<reference evidence="4" key="1">
    <citation type="submission" date="2021-04" db="EMBL/GenBank/DDBJ databases">
        <authorList>
            <person name="Chebbi M.A.C M."/>
        </authorList>
    </citation>
    <scope>NUCLEOTIDE SEQUENCE</scope>
</reference>
<dbReference type="GO" id="GO:0005634">
    <property type="term" value="C:nucleus"/>
    <property type="evidence" value="ECO:0007669"/>
    <property type="project" value="TreeGrafter"/>
</dbReference>
<evidence type="ECO:0000313" key="5">
    <source>
        <dbReference type="Proteomes" id="UP000786811"/>
    </source>
</evidence>
<dbReference type="InterPro" id="IPR013792">
    <property type="entry name" value="RNA3'P_cycl/enolpyr_Trfase_a/b"/>
</dbReference>
<dbReference type="Gene3D" id="3.30.360.20">
    <property type="entry name" value="RNA 3'-terminal phosphate cyclase, insert domain"/>
    <property type="match status" value="1"/>
</dbReference>
<protein>
    <recommendedName>
        <fullName evidence="1">RNA 3'-terminal phosphate cyclase</fullName>
    </recommendedName>
</protein>
<evidence type="ECO:0000256" key="1">
    <source>
        <dbReference type="ARBA" id="ARBA00021428"/>
    </source>
</evidence>
<dbReference type="Pfam" id="PF01137">
    <property type="entry name" value="RTC"/>
    <property type="match status" value="1"/>
</dbReference>
<dbReference type="GO" id="GO:0003963">
    <property type="term" value="F:RNA-3'-phosphate cyclase activity"/>
    <property type="evidence" value="ECO:0007669"/>
    <property type="project" value="TreeGrafter"/>
</dbReference>
<dbReference type="InterPro" id="IPR037136">
    <property type="entry name" value="RNA3'_phos_cyclase_dom_sf"/>
</dbReference>
<dbReference type="InterPro" id="IPR013791">
    <property type="entry name" value="RNA3'-term_phos_cycl_insert"/>
</dbReference>
<dbReference type="EMBL" id="CAJNRD030001123">
    <property type="protein sequence ID" value="CAG5103303.1"/>
    <property type="molecule type" value="Genomic_DNA"/>
</dbReference>
<dbReference type="InterPro" id="IPR023797">
    <property type="entry name" value="RNA3'_phos_cyclase_dom"/>
</dbReference>
<dbReference type="OrthoDB" id="25029at2759"/>
<dbReference type="AlphaFoldDB" id="A0A8J2HQU5"/>